<reference evidence="2" key="2">
    <citation type="submission" date="2013-12" db="EMBL/GenBank/DDBJ databases">
        <title>Evolution of pathogenesis and genome organization in the Tremellales.</title>
        <authorList>
            <person name="Cuomo C."/>
            <person name="Litvintseva A."/>
            <person name="Heitman J."/>
            <person name="Chen Y."/>
            <person name="Sun S."/>
            <person name="Springer D."/>
            <person name="Dromer F."/>
            <person name="Young S."/>
            <person name="Zeng Q."/>
            <person name="Chapman S."/>
            <person name="Gujja S."/>
            <person name="Saif S."/>
            <person name="Birren B."/>
        </authorList>
    </citation>
    <scope>NUCLEOTIDE SEQUENCE [LARGE SCALE GENOMIC DNA]</scope>
    <source>
        <strain evidence="2">CBS 10435</strain>
    </source>
</reference>
<accession>A0A1B9IUT5</accession>
<organism evidence="1 2">
    <name type="scientific">Kwoniella mangroviensis CBS 10435</name>
    <dbReference type="NCBI Taxonomy" id="1331196"/>
    <lineage>
        <taxon>Eukaryota</taxon>
        <taxon>Fungi</taxon>
        <taxon>Dikarya</taxon>
        <taxon>Basidiomycota</taxon>
        <taxon>Agaricomycotina</taxon>
        <taxon>Tremellomycetes</taxon>
        <taxon>Tremellales</taxon>
        <taxon>Cryptococcaceae</taxon>
        <taxon>Kwoniella</taxon>
    </lineage>
</organism>
<dbReference type="OrthoDB" id="10623415at2759"/>
<evidence type="ECO:0000313" key="2">
    <source>
        <dbReference type="Proteomes" id="UP000092583"/>
    </source>
</evidence>
<name>A0A1B9IUT5_9TREE</name>
<reference evidence="1 2" key="1">
    <citation type="submission" date="2013-07" db="EMBL/GenBank/DDBJ databases">
        <title>The Genome Sequence of Kwoniella mangroviensis CBS10435.</title>
        <authorList>
            <consortium name="The Broad Institute Genome Sequencing Platform"/>
            <person name="Cuomo C."/>
            <person name="Litvintseva A."/>
            <person name="Chen Y."/>
            <person name="Heitman J."/>
            <person name="Sun S."/>
            <person name="Springer D."/>
            <person name="Dromer F."/>
            <person name="Young S.K."/>
            <person name="Zeng Q."/>
            <person name="Gargeya S."/>
            <person name="Fitzgerald M."/>
            <person name="Abouelleil A."/>
            <person name="Alvarado L."/>
            <person name="Berlin A.M."/>
            <person name="Chapman S.B."/>
            <person name="Dewar J."/>
            <person name="Goldberg J."/>
            <person name="Griggs A."/>
            <person name="Gujja S."/>
            <person name="Hansen M."/>
            <person name="Howarth C."/>
            <person name="Imamovic A."/>
            <person name="Larimer J."/>
            <person name="McCowan C."/>
            <person name="Murphy C."/>
            <person name="Pearson M."/>
            <person name="Priest M."/>
            <person name="Roberts A."/>
            <person name="Saif S."/>
            <person name="Shea T."/>
            <person name="Sykes S."/>
            <person name="Wortman J."/>
            <person name="Nusbaum C."/>
            <person name="Birren B."/>
        </authorList>
    </citation>
    <scope>NUCLEOTIDE SEQUENCE [LARGE SCALE GENOMIC DNA]</scope>
    <source>
        <strain evidence="1 2">CBS 10435</strain>
    </source>
</reference>
<sequence length="284" mass="32215">MSSSKNATSPITVVYHVYTEPCKSCHLRSFLSMERNAPEHLVLRSRSSLFTAYSVEKDIEDHANEIQSKFHELIDTGIRMDEFDTIQEYVDSRVDLLKSVPSFGNYEFRSTDDPSMIPALEKFKKTITIAEHDRDSGKTEVGYLVCGTSDDQVVYPSIYVRPHPDTQVVDDRRKHLRKFAEAYMTKKEESGDSQVGLADELKKTWIGCGVYSMDFKCMDELTKYGILENYDSTSSNDLHAMDKISQCDTKVSESEDTAIRGEYQNLGNRDTNIMSGLADTDGEN</sequence>
<keyword evidence="2" id="KW-1185">Reference proteome</keyword>
<evidence type="ECO:0000313" key="1">
    <source>
        <dbReference type="EMBL" id="OCF59270.1"/>
    </source>
</evidence>
<proteinExistence type="predicted"/>
<dbReference type="AlphaFoldDB" id="A0A1B9IUT5"/>
<dbReference type="Proteomes" id="UP000092583">
    <property type="component" value="Unassembled WGS sequence"/>
</dbReference>
<dbReference type="EMBL" id="KI669461">
    <property type="protein sequence ID" value="OCF59270.1"/>
    <property type="molecule type" value="Genomic_DNA"/>
</dbReference>
<gene>
    <name evidence="1" type="ORF">L486_03773</name>
</gene>
<protein>
    <submittedName>
        <fullName evidence="1">Uncharacterized protein</fullName>
    </submittedName>
</protein>